<evidence type="ECO:0000313" key="10">
    <source>
        <dbReference type="Proteomes" id="UP000215377"/>
    </source>
</evidence>
<keyword evidence="3" id="KW-1003">Cell membrane</keyword>
<dbReference type="CDD" id="cd06261">
    <property type="entry name" value="TM_PBP2"/>
    <property type="match status" value="1"/>
</dbReference>
<organism evidence="9 10">
    <name type="scientific">Marinibacterium profundimaris</name>
    <dbReference type="NCBI Taxonomy" id="1679460"/>
    <lineage>
        <taxon>Bacteria</taxon>
        <taxon>Pseudomonadati</taxon>
        <taxon>Pseudomonadota</taxon>
        <taxon>Alphaproteobacteria</taxon>
        <taxon>Rhodobacterales</taxon>
        <taxon>Paracoccaceae</taxon>
        <taxon>Marinibacterium</taxon>
    </lineage>
</organism>
<dbReference type="Pfam" id="PF19300">
    <property type="entry name" value="BPD_transp_1_N"/>
    <property type="match status" value="1"/>
</dbReference>
<gene>
    <name evidence="9" type="ORF">ATO3_21005</name>
</gene>
<evidence type="ECO:0000256" key="6">
    <source>
        <dbReference type="ARBA" id="ARBA00023136"/>
    </source>
</evidence>
<dbReference type="InterPro" id="IPR000515">
    <property type="entry name" value="MetI-like"/>
</dbReference>
<dbReference type="Gene3D" id="1.10.3720.10">
    <property type="entry name" value="MetI-like"/>
    <property type="match status" value="1"/>
</dbReference>
<evidence type="ECO:0000256" key="2">
    <source>
        <dbReference type="ARBA" id="ARBA00022448"/>
    </source>
</evidence>
<dbReference type="PROSITE" id="PS50928">
    <property type="entry name" value="ABC_TM1"/>
    <property type="match status" value="1"/>
</dbReference>
<evidence type="ECO:0000256" key="7">
    <source>
        <dbReference type="RuleBase" id="RU363032"/>
    </source>
</evidence>
<comment type="subcellular location">
    <subcellularLocation>
        <location evidence="1 7">Cell membrane</location>
        <topology evidence="1 7">Multi-pass membrane protein</topology>
    </subcellularLocation>
</comment>
<dbReference type="PANTHER" id="PTHR43163">
    <property type="entry name" value="DIPEPTIDE TRANSPORT SYSTEM PERMEASE PROTEIN DPPB-RELATED"/>
    <property type="match status" value="1"/>
</dbReference>
<dbReference type="Pfam" id="PF00528">
    <property type="entry name" value="BPD_transp_1"/>
    <property type="match status" value="1"/>
</dbReference>
<dbReference type="InterPro" id="IPR045621">
    <property type="entry name" value="BPD_transp_1_N"/>
</dbReference>
<dbReference type="RefSeq" id="WP_088651890.1">
    <property type="nucleotide sequence ID" value="NZ_AQQR01000013.1"/>
</dbReference>
<dbReference type="SUPFAM" id="SSF161098">
    <property type="entry name" value="MetI-like"/>
    <property type="match status" value="1"/>
</dbReference>
<feature type="transmembrane region" description="Helical" evidence="7">
    <location>
        <begin position="101"/>
        <end position="122"/>
    </location>
</feature>
<feature type="transmembrane region" description="Helical" evidence="7">
    <location>
        <begin position="7"/>
        <end position="32"/>
    </location>
</feature>
<evidence type="ECO:0000256" key="1">
    <source>
        <dbReference type="ARBA" id="ARBA00004651"/>
    </source>
</evidence>
<protein>
    <submittedName>
        <fullName evidence="9">ABC transporter permease</fullName>
    </submittedName>
</protein>
<proteinExistence type="inferred from homology"/>
<feature type="transmembrane region" description="Helical" evidence="7">
    <location>
        <begin position="243"/>
        <end position="269"/>
    </location>
</feature>
<keyword evidence="5 7" id="KW-1133">Transmembrane helix</keyword>
<dbReference type="OrthoDB" id="9807402at2"/>
<feature type="transmembrane region" description="Helical" evidence="7">
    <location>
        <begin position="134"/>
        <end position="159"/>
    </location>
</feature>
<feature type="transmembrane region" description="Helical" evidence="7">
    <location>
        <begin position="179"/>
        <end position="201"/>
    </location>
</feature>
<evidence type="ECO:0000259" key="8">
    <source>
        <dbReference type="PROSITE" id="PS50928"/>
    </source>
</evidence>
<keyword evidence="4 7" id="KW-0812">Transmembrane</keyword>
<comment type="similarity">
    <text evidence="7">Belongs to the binding-protein-dependent transport system permease family.</text>
</comment>
<dbReference type="EMBL" id="AQQR01000013">
    <property type="protein sequence ID" value="OWU69964.1"/>
    <property type="molecule type" value="Genomic_DNA"/>
</dbReference>
<dbReference type="GO" id="GO:0055085">
    <property type="term" value="P:transmembrane transport"/>
    <property type="evidence" value="ECO:0007669"/>
    <property type="project" value="InterPro"/>
</dbReference>
<keyword evidence="10" id="KW-1185">Reference proteome</keyword>
<evidence type="ECO:0000313" key="9">
    <source>
        <dbReference type="EMBL" id="OWU69964.1"/>
    </source>
</evidence>
<comment type="caution">
    <text evidence="9">The sequence shown here is derived from an EMBL/GenBank/DDBJ whole genome shotgun (WGS) entry which is preliminary data.</text>
</comment>
<dbReference type="InterPro" id="IPR035906">
    <property type="entry name" value="MetI-like_sf"/>
</dbReference>
<keyword evidence="6 7" id="KW-0472">Membrane</keyword>
<keyword evidence="2 7" id="KW-0813">Transport</keyword>
<dbReference type="Proteomes" id="UP000215377">
    <property type="component" value="Unassembled WGS sequence"/>
</dbReference>
<sequence>MRLPQYFLFRLLQMIPIALFIVVINFALIHIAPGDVSILLAGEGADPAYMQSVREAYGLDRPLYQQLGAYLGQVLQGDLGLSFRTREPVIDIIAERIPATLLLAGTSLVLASVAGVVIGALVARRPGSAMDTAVTTLSISLFSIPVFWLGLMLILLFAVTLRWLPSSGMMSIAGPREGIGHVLDIARHMVLPVVALSAVWLGQYVRLSRASVSETLAEPYVTTARAIGYPERRVMSRFALRNAMLPIVTVLGLELGMLLSGAVLTETVFSWPGLGRLIYEAILSRDTPVIMGAFLIMSFTVMLAALLTDLLYAALDPRVSL</sequence>
<dbReference type="AlphaFoldDB" id="A0A225NDI4"/>
<evidence type="ECO:0000256" key="5">
    <source>
        <dbReference type="ARBA" id="ARBA00022989"/>
    </source>
</evidence>
<evidence type="ECO:0000256" key="4">
    <source>
        <dbReference type="ARBA" id="ARBA00022692"/>
    </source>
</evidence>
<feature type="domain" description="ABC transmembrane type-1" evidence="8">
    <location>
        <begin position="97"/>
        <end position="312"/>
    </location>
</feature>
<name>A0A225NDI4_9RHOB</name>
<accession>A0A225NDI4</accession>
<feature type="transmembrane region" description="Helical" evidence="7">
    <location>
        <begin position="289"/>
        <end position="315"/>
    </location>
</feature>
<reference evidence="9 10" key="1">
    <citation type="submission" date="2013-04" db="EMBL/GenBank/DDBJ databases">
        <title>Oceanicola sp. 22II1-22F33 Genome Sequencing.</title>
        <authorList>
            <person name="Lai Q."/>
            <person name="Li G."/>
            <person name="Shao Z."/>
        </authorList>
    </citation>
    <scope>NUCLEOTIDE SEQUENCE [LARGE SCALE GENOMIC DNA]</scope>
    <source>
        <strain evidence="9 10">22II1-22F33</strain>
    </source>
</reference>
<dbReference type="GO" id="GO:0005886">
    <property type="term" value="C:plasma membrane"/>
    <property type="evidence" value="ECO:0007669"/>
    <property type="project" value="UniProtKB-SubCell"/>
</dbReference>
<dbReference type="PANTHER" id="PTHR43163:SF9">
    <property type="entry name" value="ABC TRANSPORTER PERMEASE PROTEIN"/>
    <property type="match status" value="1"/>
</dbReference>
<evidence type="ECO:0000256" key="3">
    <source>
        <dbReference type="ARBA" id="ARBA00022475"/>
    </source>
</evidence>